<name>A0A9N8E655_9STRA</name>
<feature type="transmembrane region" description="Helical" evidence="6">
    <location>
        <begin position="180"/>
        <end position="200"/>
    </location>
</feature>
<feature type="transmembrane region" description="Helical" evidence="6">
    <location>
        <begin position="279"/>
        <end position="300"/>
    </location>
</feature>
<dbReference type="GO" id="GO:0007189">
    <property type="term" value="P:adenylate cyclase-activating G protein-coupled receptor signaling pathway"/>
    <property type="evidence" value="ECO:0007669"/>
    <property type="project" value="TreeGrafter"/>
</dbReference>
<feature type="domain" description="G-protein coupled receptors family 1 profile" evidence="8">
    <location>
        <begin position="74"/>
        <end position="330"/>
    </location>
</feature>
<dbReference type="GO" id="GO:0004930">
    <property type="term" value="F:G protein-coupled receptor activity"/>
    <property type="evidence" value="ECO:0007669"/>
    <property type="project" value="TreeGrafter"/>
</dbReference>
<feature type="transmembrane region" description="Helical" evidence="6">
    <location>
        <begin position="312"/>
        <end position="330"/>
    </location>
</feature>
<keyword evidence="4 6" id="KW-0472">Membrane</keyword>
<dbReference type="SUPFAM" id="SSF81321">
    <property type="entry name" value="Family A G protein-coupled receptor-like"/>
    <property type="match status" value="1"/>
</dbReference>
<evidence type="ECO:0000313" key="10">
    <source>
        <dbReference type="Proteomes" id="UP001153069"/>
    </source>
</evidence>
<dbReference type="InterPro" id="IPR017452">
    <property type="entry name" value="GPCR_Rhodpsn_7TM"/>
</dbReference>
<dbReference type="GO" id="GO:0005886">
    <property type="term" value="C:plasma membrane"/>
    <property type="evidence" value="ECO:0007669"/>
    <property type="project" value="TreeGrafter"/>
</dbReference>
<proteinExistence type="predicted"/>
<feature type="chain" id="PRO_5040311746" description="G-protein coupled receptors family 1 profile domain-containing protein" evidence="7">
    <location>
        <begin position="21"/>
        <end position="437"/>
    </location>
</feature>
<dbReference type="PANTHER" id="PTHR23112:SF0">
    <property type="entry name" value="TRANSMEMBRANE PROTEIN 116"/>
    <property type="match status" value="1"/>
</dbReference>
<organism evidence="9 10">
    <name type="scientific">Seminavis robusta</name>
    <dbReference type="NCBI Taxonomy" id="568900"/>
    <lineage>
        <taxon>Eukaryota</taxon>
        <taxon>Sar</taxon>
        <taxon>Stramenopiles</taxon>
        <taxon>Ochrophyta</taxon>
        <taxon>Bacillariophyta</taxon>
        <taxon>Bacillariophyceae</taxon>
        <taxon>Bacillariophycidae</taxon>
        <taxon>Naviculales</taxon>
        <taxon>Naviculaceae</taxon>
        <taxon>Seminavis</taxon>
    </lineage>
</organism>
<feature type="transmembrane region" description="Helical" evidence="6">
    <location>
        <begin position="59"/>
        <end position="79"/>
    </location>
</feature>
<dbReference type="CDD" id="cd00637">
    <property type="entry name" value="7tm_classA_rhodopsin-like"/>
    <property type="match status" value="1"/>
</dbReference>
<dbReference type="AlphaFoldDB" id="A0A9N8E655"/>
<comment type="subcellular location">
    <subcellularLocation>
        <location evidence="1">Membrane</location>
        <topology evidence="1">Multi-pass membrane protein</topology>
    </subcellularLocation>
</comment>
<evidence type="ECO:0000256" key="3">
    <source>
        <dbReference type="ARBA" id="ARBA00022989"/>
    </source>
</evidence>
<sequence length="437" mass="48229">MRQRYISYLGLLLMAASVNAQGTSSNITSPTREDGDDDHLSSGDDDYYDYYYTPLEVQLVTYLPKPFSLISLVCSYVIIREILCEKKLRGRVGGTPINRMLMAMAIGDIFFSLAYFLGLWAAPQEASFGLEGQGTVGSCTFQGFLFQLGIMVSVMSSYSLSIFYILLVCRNWRDSDLEDWEYPIHGVIWLISLGLAIYPIPLELYNSNGPTCWVDSFPADCAGDDCIRGPDPTLHQLALTSVAFAFLPLSLILKHGILIVQSVSCREHYQASTAVAKQALFYTLAFIMAYLPDLVLTIAYTVDETYHVVTDSLAYGILLPSAGTFNFLVFSRLRRMKTPEGRILRRIFFCLYCRAPMDTMTAVFARTDRGSTNAPTSSNVPADVEIIAELSTEEANGSKTRTAKVAIKPPTDEDVESGPPPLISMAADGSNDEFASA</sequence>
<evidence type="ECO:0000313" key="9">
    <source>
        <dbReference type="EMBL" id="CAB9514569.1"/>
    </source>
</evidence>
<feature type="region of interest" description="Disordered" evidence="5">
    <location>
        <begin position="394"/>
        <end position="437"/>
    </location>
</feature>
<dbReference type="Gene3D" id="1.20.1070.10">
    <property type="entry name" value="Rhodopsin 7-helix transmembrane proteins"/>
    <property type="match status" value="1"/>
</dbReference>
<reference evidence="9" key="1">
    <citation type="submission" date="2020-06" db="EMBL/GenBank/DDBJ databases">
        <authorList>
            <consortium name="Plant Systems Biology data submission"/>
        </authorList>
    </citation>
    <scope>NUCLEOTIDE SEQUENCE</scope>
    <source>
        <strain evidence="9">D6</strain>
    </source>
</reference>
<evidence type="ECO:0000256" key="6">
    <source>
        <dbReference type="SAM" id="Phobius"/>
    </source>
</evidence>
<feature type="transmembrane region" description="Helical" evidence="6">
    <location>
        <begin position="237"/>
        <end position="258"/>
    </location>
</feature>
<feature type="transmembrane region" description="Helical" evidence="6">
    <location>
        <begin position="100"/>
        <end position="121"/>
    </location>
</feature>
<evidence type="ECO:0000256" key="5">
    <source>
        <dbReference type="SAM" id="MobiDB-lite"/>
    </source>
</evidence>
<keyword evidence="2 6" id="KW-0812">Transmembrane</keyword>
<gene>
    <name evidence="9" type="ORF">SEMRO_661_G183240.1</name>
</gene>
<evidence type="ECO:0000256" key="4">
    <source>
        <dbReference type="ARBA" id="ARBA00023136"/>
    </source>
</evidence>
<evidence type="ECO:0000259" key="8">
    <source>
        <dbReference type="PROSITE" id="PS50262"/>
    </source>
</evidence>
<keyword evidence="7" id="KW-0732">Signal</keyword>
<dbReference type="PROSITE" id="PS50262">
    <property type="entry name" value="G_PROTEIN_RECEP_F1_2"/>
    <property type="match status" value="1"/>
</dbReference>
<evidence type="ECO:0000256" key="1">
    <source>
        <dbReference type="ARBA" id="ARBA00004141"/>
    </source>
</evidence>
<comment type="caution">
    <text evidence="9">The sequence shown here is derived from an EMBL/GenBank/DDBJ whole genome shotgun (WGS) entry which is preliminary data.</text>
</comment>
<accession>A0A9N8E655</accession>
<feature type="transmembrane region" description="Helical" evidence="6">
    <location>
        <begin position="141"/>
        <end position="168"/>
    </location>
</feature>
<keyword evidence="10" id="KW-1185">Reference proteome</keyword>
<dbReference type="Proteomes" id="UP001153069">
    <property type="component" value="Unassembled WGS sequence"/>
</dbReference>
<evidence type="ECO:0000256" key="7">
    <source>
        <dbReference type="SAM" id="SignalP"/>
    </source>
</evidence>
<dbReference type="PANTHER" id="PTHR23112">
    <property type="entry name" value="G PROTEIN-COUPLED RECEPTOR 157-RELATED"/>
    <property type="match status" value="1"/>
</dbReference>
<keyword evidence="3 6" id="KW-1133">Transmembrane helix</keyword>
<protein>
    <recommendedName>
        <fullName evidence="8">G-protein coupled receptors family 1 profile domain-containing protein</fullName>
    </recommendedName>
</protein>
<dbReference type="EMBL" id="CAICTM010000660">
    <property type="protein sequence ID" value="CAB9514569.1"/>
    <property type="molecule type" value="Genomic_DNA"/>
</dbReference>
<evidence type="ECO:0000256" key="2">
    <source>
        <dbReference type="ARBA" id="ARBA00022692"/>
    </source>
</evidence>
<feature type="signal peptide" evidence="7">
    <location>
        <begin position="1"/>
        <end position="20"/>
    </location>
</feature>